<feature type="compositionally biased region" description="Low complexity" evidence="1">
    <location>
        <begin position="715"/>
        <end position="732"/>
    </location>
</feature>
<comment type="caution">
    <text evidence="4">The sequence shown here is derived from an EMBL/GenBank/DDBJ whole genome shotgun (WGS) entry which is preliminary data.</text>
</comment>
<evidence type="ECO:0000259" key="3">
    <source>
        <dbReference type="Pfam" id="PF12733"/>
    </source>
</evidence>
<accession>A0A8J5Y1G9</accession>
<dbReference type="InterPro" id="IPR035892">
    <property type="entry name" value="C2_domain_sf"/>
</dbReference>
<feature type="compositionally biased region" description="Basic and acidic residues" evidence="1">
    <location>
        <begin position="388"/>
        <end position="400"/>
    </location>
</feature>
<evidence type="ECO:0000256" key="2">
    <source>
        <dbReference type="SAM" id="SignalP"/>
    </source>
</evidence>
<dbReference type="SUPFAM" id="SSF49562">
    <property type="entry name" value="C2 domain (Calcium/lipid-binding domain, CaLB)"/>
    <property type="match status" value="1"/>
</dbReference>
<gene>
    <name evidence="4" type="ORF">KFE25_006094</name>
</gene>
<dbReference type="EMBL" id="JAGTXO010000002">
    <property type="protein sequence ID" value="KAG8469639.1"/>
    <property type="molecule type" value="Genomic_DNA"/>
</dbReference>
<feature type="signal peptide" evidence="2">
    <location>
        <begin position="1"/>
        <end position="31"/>
    </location>
</feature>
<name>A0A8J5Y1G9_DIALT</name>
<dbReference type="InterPro" id="IPR025883">
    <property type="entry name" value="Cadherin-like_domain"/>
</dbReference>
<feature type="chain" id="PRO_5035203586" description="Cadherin-like beta-sandwich-like domain-containing protein" evidence="2">
    <location>
        <begin position="32"/>
        <end position="743"/>
    </location>
</feature>
<dbReference type="AlphaFoldDB" id="A0A8J5Y1G9"/>
<protein>
    <recommendedName>
        <fullName evidence="3">Cadherin-like beta-sandwich-like domain-containing protein</fullName>
    </recommendedName>
</protein>
<reference evidence="4" key="1">
    <citation type="submission" date="2021-05" db="EMBL/GenBank/DDBJ databases">
        <title>The genome of the haptophyte Pavlova lutheri (Diacronema luteri, Pavlovales) - a model for lipid biosynthesis in eukaryotic algae.</title>
        <authorList>
            <person name="Hulatt C.J."/>
            <person name="Posewitz M.C."/>
        </authorList>
    </citation>
    <scope>NUCLEOTIDE SEQUENCE</scope>
    <source>
        <strain evidence="4">NIVA-4/92</strain>
    </source>
</reference>
<feature type="region of interest" description="Disordered" evidence="1">
    <location>
        <begin position="715"/>
        <end position="743"/>
    </location>
</feature>
<sequence>MAAGSRSAGKSGGGRVLVCAILAARLLDVEADGHAMHHPLKGALTVCIHEAKGLATRVDASDRAAPAPHVALVDVGEHQCRLESEPSPLHPTWSTCCFFGVVSAFQDVGVRVLERGVFVETLLGRAALRASETGTRWTPLLSHGAERGAVKVDVRFVPSGSDALSLRMLSAYAGRAASNESALKLKPLFAEHIFEYALFVDASVDTITLVATPAAHCYADRHTGVRRCEQPRVTAQPHGAPSAGGGVTVPLRLGRNTIQLLLTAEHSSVVAPAGAGAYVLHVHREAADDAALKALYIDGIAFSEPFQPSRADYFANVPHAVSAVAVHAQTHSAFATINGLVAHGAPSSNAWALHVGANVLILDVAAQDGVTHRRYSILVERAPAQRELLPHDPAERPGEHAHRRPPGAVDGAPVTDASLAVRRMVLHAIGVADGRGVIEQPSQRDRAPSVFAARVSAEVRAVNILLELNGGVRAAETLSANGLSMHDFAQQAWPLQPGENVVQILVSSLDAVHEPQTFALVLTRDVTPDADGDAEAHAVPTEAVVVEDGLEAAVPHHIGRRRAHALPASTAPGLGAASGAWKPGDVIGLIAALCIAASAAYLALLNRTELRGWAARSLHLLQLPPDAHAARRPRFALSRRADRGGDDSDDSDGGGGGIFGSVELGARRYTPRKAMAAHGGRGGDARWPSTWTELPVRHAAPHGLPPAYAVAMDAARADAASGPTPAAAQAVVPRRRDSDDGLL</sequence>
<organism evidence="4 5">
    <name type="scientific">Diacronema lutheri</name>
    <name type="common">Unicellular marine alga</name>
    <name type="synonym">Monochrysis lutheri</name>
    <dbReference type="NCBI Taxonomy" id="2081491"/>
    <lineage>
        <taxon>Eukaryota</taxon>
        <taxon>Haptista</taxon>
        <taxon>Haptophyta</taxon>
        <taxon>Pavlovophyceae</taxon>
        <taxon>Pavlovales</taxon>
        <taxon>Pavlovaceae</taxon>
        <taxon>Diacronema</taxon>
    </lineage>
</organism>
<feature type="region of interest" description="Disordered" evidence="1">
    <location>
        <begin position="387"/>
        <end position="411"/>
    </location>
</feature>
<evidence type="ECO:0000256" key="1">
    <source>
        <dbReference type="SAM" id="MobiDB-lite"/>
    </source>
</evidence>
<keyword evidence="5" id="KW-1185">Reference proteome</keyword>
<dbReference type="Gene3D" id="2.60.40.150">
    <property type="entry name" value="C2 domain"/>
    <property type="match status" value="1"/>
</dbReference>
<feature type="domain" description="Cadherin-like beta-sandwich-like" evidence="3">
    <location>
        <begin position="303"/>
        <end position="381"/>
    </location>
</feature>
<dbReference type="Proteomes" id="UP000751190">
    <property type="component" value="Unassembled WGS sequence"/>
</dbReference>
<evidence type="ECO:0000313" key="4">
    <source>
        <dbReference type="EMBL" id="KAG8469639.1"/>
    </source>
</evidence>
<keyword evidence="2" id="KW-0732">Signal</keyword>
<dbReference type="Pfam" id="PF12733">
    <property type="entry name" value="Cadherin-like"/>
    <property type="match status" value="2"/>
</dbReference>
<feature type="compositionally biased region" description="Basic and acidic residues" evidence="1">
    <location>
        <begin position="734"/>
        <end position="743"/>
    </location>
</feature>
<feature type="domain" description="Cadherin-like beta-sandwich-like" evidence="3">
    <location>
        <begin position="181"/>
        <end position="285"/>
    </location>
</feature>
<evidence type="ECO:0000313" key="5">
    <source>
        <dbReference type="Proteomes" id="UP000751190"/>
    </source>
</evidence>
<proteinExistence type="predicted"/>
<feature type="region of interest" description="Disordered" evidence="1">
    <location>
        <begin position="632"/>
        <end position="657"/>
    </location>
</feature>